<organism evidence="2 3">
    <name type="scientific">Plesiocystis pacifica SIR-1</name>
    <dbReference type="NCBI Taxonomy" id="391625"/>
    <lineage>
        <taxon>Bacteria</taxon>
        <taxon>Pseudomonadati</taxon>
        <taxon>Myxococcota</taxon>
        <taxon>Polyangia</taxon>
        <taxon>Nannocystales</taxon>
        <taxon>Nannocystaceae</taxon>
        <taxon>Plesiocystis</taxon>
    </lineage>
</organism>
<keyword evidence="3" id="KW-1185">Reference proteome</keyword>
<sequence>MASSALLLALSACVQVSEAHGESAEESRARAATPEDEPELEPASGEGEPEPEPEPESEAEPEPLEVEIEVEVGGTGSSDPVPVSAEAEVEVEAQAAPTLDSRMVPRQAIETAARTVSWRELETPAINDLDWLYLARGALGRSPQGFVERDDAGALRLLPELELPEGELQGSWPKAAWVVESRTRTLVEGGRETLVVEHRLFGYDGWKAQAKADWRPRTHRGEQWWALDEGSVRVGWDSGVLVREGSRIYRLGSVVPNPKVGQRMGKRVLDVFETAGGELYNVSQRPDGVYVQVHCSGWPCVEAKARKLPEGERWRFGIQVPRQRHSATMAASVDVDGVAAHHLLHFEAGGWKLESLVREPRGLWSGVEGGLWMVTGQELWFRDSRGAWFVVEGPEEAAEVRGFSVAMTADGRELLLATKVADTLRVFATAAEPSPSPGPSDG</sequence>
<evidence type="ECO:0000313" key="2">
    <source>
        <dbReference type="EMBL" id="EDM74425.1"/>
    </source>
</evidence>
<gene>
    <name evidence="2" type="ORF">PPSIR1_27828</name>
</gene>
<evidence type="ECO:0000313" key="3">
    <source>
        <dbReference type="Proteomes" id="UP000005801"/>
    </source>
</evidence>
<evidence type="ECO:0000256" key="1">
    <source>
        <dbReference type="SAM" id="MobiDB-lite"/>
    </source>
</evidence>
<feature type="region of interest" description="Disordered" evidence="1">
    <location>
        <begin position="15"/>
        <end position="66"/>
    </location>
</feature>
<accession>A6GI81</accession>
<dbReference type="RefSeq" id="WP_006976417.1">
    <property type="nucleotide sequence ID" value="NZ_ABCS01000131.1"/>
</dbReference>
<protein>
    <submittedName>
        <fullName evidence="2">Uncharacterized protein</fullName>
    </submittedName>
</protein>
<dbReference type="EMBL" id="ABCS01000131">
    <property type="protein sequence ID" value="EDM74425.1"/>
    <property type="molecule type" value="Genomic_DNA"/>
</dbReference>
<dbReference type="Proteomes" id="UP000005801">
    <property type="component" value="Unassembled WGS sequence"/>
</dbReference>
<dbReference type="STRING" id="391625.PPSIR1_27828"/>
<comment type="caution">
    <text evidence="2">The sequence shown here is derived from an EMBL/GenBank/DDBJ whole genome shotgun (WGS) entry which is preliminary data.</text>
</comment>
<feature type="compositionally biased region" description="Acidic residues" evidence="1">
    <location>
        <begin position="47"/>
        <end position="66"/>
    </location>
</feature>
<proteinExistence type="predicted"/>
<reference evidence="2 3" key="1">
    <citation type="submission" date="2007-06" db="EMBL/GenBank/DDBJ databases">
        <authorList>
            <person name="Shimkets L."/>
            <person name="Ferriera S."/>
            <person name="Johnson J."/>
            <person name="Kravitz S."/>
            <person name="Beeson K."/>
            <person name="Sutton G."/>
            <person name="Rogers Y.-H."/>
            <person name="Friedman R."/>
            <person name="Frazier M."/>
            <person name="Venter J.C."/>
        </authorList>
    </citation>
    <scope>NUCLEOTIDE SEQUENCE [LARGE SCALE GENOMIC DNA]</scope>
    <source>
        <strain evidence="2 3">SIR-1</strain>
    </source>
</reference>
<dbReference type="AlphaFoldDB" id="A6GI81"/>
<name>A6GI81_9BACT</name>
<feature type="compositionally biased region" description="Basic and acidic residues" evidence="1">
    <location>
        <begin position="19"/>
        <end position="29"/>
    </location>
</feature>